<comment type="caution">
    <text evidence="1">The sequence shown here is derived from an EMBL/GenBank/DDBJ whole genome shotgun (WGS) entry which is preliminary data.</text>
</comment>
<dbReference type="Proteomes" id="UP000314294">
    <property type="component" value="Unassembled WGS sequence"/>
</dbReference>
<protein>
    <submittedName>
        <fullName evidence="1">Uncharacterized protein</fullName>
    </submittedName>
</protein>
<proteinExistence type="predicted"/>
<gene>
    <name evidence="1" type="ORF">EYF80_002358</name>
</gene>
<accession>A0A4Z2JAG5</accession>
<keyword evidence="2" id="KW-1185">Reference proteome</keyword>
<reference evidence="1 2" key="1">
    <citation type="submission" date="2019-03" db="EMBL/GenBank/DDBJ databases">
        <title>First draft genome of Liparis tanakae, snailfish: a comprehensive survey of snailfish specific genes.</title>
        <authorList>
            <person name="Kim W."/>
            <person name="Song I."/>
            <person name="Jeong J.-H."/>
            <person name="Kim D."/>
            <person name="Kim S."/>
            <person name="Ryu S."/>
            <person name="Song J.Y."/>
            <person name="Lee S.K."/>
        </authorList>
    </citation>
    <scope>NUCLEOTIDE SEQUENCE [LARGE SCALE GENOMIC DNA]</scope>
    <source>
        <tissue evidence="1">Muscle</tissue>
    </source>
</reference>
<dbReference type="OrthoDB" id="1022360at2759"/>
<dbReference type="AlphaFoldDB" id="A0A4Z2JAG5"/>
<dbReference type="EMBL" id="SRLO01000011">
    <property type="protein sequence ID" value="TNN87156.1"/>
    <property type="molecule type" value="Genomic_DNA"/>
</dbReference>
<evidence type="ECO:0000313" key="1">
    <source>
        <dbReference type="EMBL" id="TNN87156.1"/>
    </source>
</evidence>
<sequence length="147" mass="15227">MYPCQNTKTMCKVFLSRSDRRWVLGSGTPHGVSNGTCACGTAPPVEPGTESNSLLCCRRKSIIFTATCLPLCFSVAIHTTPVEPSPIFTKFSSAALNCSWVTFGGSGGGLGEGCCGGLKAGEHVPGGLVAREPVGEGRGWEGLSCRG</sequence>
<organism evidence="1 2">
    <name type="scientific">Liparis tanakae</name>
    <name type="common">Tanaka's snailfish</name>
    <dbReference type="NCBI Taxonomy" id="230148"/>
    <lineage>
        <taxon>Eukaryota</taxon>
        <taxon>Metazoa</taxon>
        <taxon>Chordata</taxon>
        <taxon>Craniata</taxon>
        <taxon>Vertebrata</taxon>
        <taxon>Euteleostomi</taxon>
        <taxon>Actinopterygii</taxon>
        <taxon>Neopterygii</taxon>
        <taxon>Teleostei</taxon>
        <taxon>Neoteleostei</taxon>
        <taxon>Acanthomorphata</taxon>
        <taxon>Eupercaria</taxon>
        <taxon>Perciformes</taxon>
        <taxon>Cottioidei</taxon>
        <taxon>Cottales</taxon>
        <taxon>Liparidae</taxon>
        <taxon>Liparis</taxon>
    </lineage>
</organism>
<name>A0A4Z2JAG5_9TELE</name>
<evidence type="ECO:0000313" key="2">
    <source>
        <dbReference type="Proteomes" id="UP000314294"/>
    </source>
</evidence>